<dbReference type="InterPro" id="IPR030395">
    <property type="entry name" value="GP_PDE_dom"/>
</dbReference>
<dbReference type="GO" id="GO:0006629">
    <property type="term" value="P:lipid metabolic process"/>
    <property type="evidence" value="ECO:0007669"/>
    <property type="project" value="InterPro"/>
</dbReference>
<accession>A0AAU1UD93</accession>
<dbReference type="SUPFAM" id="SSF51695">
    <property type="entry name" value="PLC-like phosphodiesterases"/>
    <property type="match status" value="1"/>
</dbReference>
<proteinExistence type="predicted"/>
<organism evidence="2">
    <name type="scientific">Streptomyces sp. NBC_00119</name>
    <dbReference type="NCBI Taxonomy" id="2975659"/>
    <lineage>
        <taxon>Bacteria</taxon>
        <taxon>Bacillati</taxon>
        <taxon>Actinomycetota</taxon>
        <taxon>Actinomycetes</taxon>
        <taxon>Kitasatosporales</taxon>
        <taxon>Streptomycetaceae</taxon>
        <taxon>Streptomyces</taxon>
    </lineage>
</organism>
<dbReference type="EMBL" id="CP108195">
    <property type="protein sequence ID" value="WTS15490.1"/>
    <property type="molecule type" value="Genomic_DNA"/>
</dbReference>
<reference evidence="2" key="1">
    <citation type="submission" date="2022-10" db="EMBL/GenBank/DDBJ databases">
        <title>The complete genomes of actinobacterial strains from the NBC collection.</title>
        <authorList>
            <person name="Joergensen T.S."/>
            <person name="Alvarez Arevalo M."/>
            <person name="Sterndorff E.B."/>
            <person name="Faurdal D."/>
            <person name="Vuksanovic O."/>
            <person name="Mourched A.-S."/>
            <person name="Charusanti P."/>
            <person name="Shaw S."/>
            <person name="Blin K."/>
            <person name="Weber T."/>
        </authorList>
    </citation>
    <scope>NUCLEOTIDE SEQUENCE</scope>
    <source>
        <strain evidence="2">NBC_00119</strain>
    </source>
</reference>
<dbReference type="PANTHER" id="PTHR46211:SF14">
    <property type="entry name" value="GLYCEROPHOSPHODIESTER PHOSPHODIESTERASE"/>
    <property type="match status" value="1"/>
</dbReference>
<dbReference type="CDD" id="cd08556">
    <property type="entry name" value="GDPD"/>
    <property type="match status" value="1"/>
</dbReference>
<dbReference type="InterPro" id="IPR017946">
    <property type="entry name" value="PLC-like_Pdiesterase_TIM-brl"/>
</dbReference>
<dbReference type="AlphaFoldDB" id="A0AAU1UD93"/>
<dbReference type="Pfam" id="PF03009">
    <property type="entry name" value="GDPD"/>
    <property type="match status" value="1"/>
</dbReference>
<evidence type="ECO:0000313" key="2">
    <source>
        <dbReference type="EMBL" id="WTS15490.1"/>
    </source>
</evidence>
<dbReference type="PROSITE" id="PS51704">
    <property type="entry name" value="GP_PDE"/>
    <property type="match status" value="1"/>
</dbReference>
<name>A0AAU1UD93_9ACTN</name>
<feature type="domain" description="GP-PDE" evidence="1">
    <location>
        <begin position="39"/>
        <end position="271"/>
    </location>
</feature>
<dbReference type="GO" id="GO:0008081">
    <property type="term" value="F:phosphoric diester hydrolase activity"/>
    <property type="evidence" value="ECO:0007669"/>
    <property type="project" value="InterPro"/>
</dbReference>
<protein>
    <submittedName>
        <fullName evidence="2">Glycerophosphodiester phosphodiesterase</fullName>
    </submittedName>
</protein>
<dbReference type="Gene3D" id="3.20.20.190">
    <property type="entry name" value="Phosphatidylinositol (PI) phosphodiesterase"/>
    <property type="match status" value="1"/>
</dbReference>
<evidence type="ECO:0000259" key="1">
    <source>
        <dbReference type="PROSITE" id="PS51704"/>
    </source>
</evidence>
<gene>
    <name evidence="2" type="ORF">OHU69_33310</name>
</gene>
<dbReference type="PANTHER" id="PTHR46211">
    <property type="entry name" value="GLYCEROPHOSPHORYL DIESTER PHOSPHODIESTERASE"/>
    <property type="match status" value="1"/>
</dbReference>
<sequence length="281" mass="30881">MVTRIALTGLGGLLALAPLTLSPLEWDSGPLTVDSLHGIVYTAHRGGALEVPENSMSGLTAAYARGTAQVLDFDTRMLRDGTIVVMHDPTLDRTTYTSGPVDRLDSRQWARVRMRPRASLPGRWRAEPLPTADEVLDRLGGRIVLTLEAKDPRSLDGLAAMIRRRGLVRSVFVNSNDPAVALRAHDMGLTSQLWRSKSQMRTDRPARWARFVDLLDVDYQARDADLVRAARSGIPRVWAHTVNSPRQRDRVLRLGCNGVISDAPGLLARTPSDVRARVSAG</sequence>